<dbReference type="EMBL" id="BAAAGA010000004">
    <property type="protein sequence ID" value="GAA0622129.1"/>
    <property type="molecule type" value="Genomic_DNA"/>
</dbReference>
<keyword evidence="1" id="KW-0812">Transmembrane</keyword>
<sequence length="219" mass="25111">MLQVILGADDHTAAEGAYARALKARKWLFLAAGAGSILAFDLYSADQASQLLKFITLPEWFLERAFGFALLYLVTQYSLLLFQVRTVYDLELQERFAAKLMAEREVALAAVTGGQSNVAAQRREIDRLERAFFRDRENADDPRGARSHFETQMESHHWNLRNAEEGLSEAQTRYDSLDERDPAKRGRFVWTERWIDRVRLVVPLIISALVLALLVFDQF</sequence>
<dbReference type="RefSeq" id="WP_343792810.1">
    <property type="nucleotide sequence ID" value="NZ_BAAAGA010000004.1"/>
</dbReference>
<keyword evidence="3" id="KW-1185">Reference proteome</keyword>
<reference evidence="2 3" key="1">
    <citation type="journal article" date="2019" name="Int. J. Syst. Evol. Microbiol.">
        <title>The Global Catalogue of Microorganisms (GCM) 10K type strain sequencing project: providing services to taxonomists for standard genome sequencing and annotation.</title>
        <authorList>
            <consortium name="The Broad Institute Genomics Platform"/>
            <consortium name="The Broad Institute Genome Sequencing Center for Infectious Disease"/>
            <person name="Wu L."/>
            <person name="Ma J."/>
        </authorList>
    </citation>
    <scope>NUCLEOTIDE SEQUENCE [LARGE SCALE GENOMIC DNA]</scope>
    <source>
        <strain evidence="2 3">JCM 12928</strain>
    </source>
</reference>
<proteinExistence type="predicted"/>
<comment type="caution">
    <text evidence="2">The sequence shown here is derived from an EMBL/GenBank/DDBJ whole genome shotgun (WGS) entry which is preliminary data.</text>
</comment>
<feature type="transmembrane region" description="Helical" evidence="1">
    <location>
        <begin position="65"/>
        <end position="82"/>
    </location>
</feature>
<feature type="transmembrane region" description="Helical" evidence="1">
    <location>
        <begin position="27"/>
        <end position="45"/>
    </location>
</feature>
<keyword evidence="1" id="KW-0472">Membrane</keyword>
<dbReference type="Proteomes" id="UP001501352">
    <property type="component" value="Unassembled WGS sequence"/>
</dbReference>
<organism evidence="2 3">
    <name type="scientific">Brevundimonas kwangchunensis</name>
    <dbReference type="NCBI Taxonomy" id="322163"/>
    <lineage>
        <taxon>Bacteria</taxon>
        <taxon>Pseudomonadati</taxon>
        <taxon>Pseudomonadota</taxon>
        <taxon>Alphaproteobacteria</taxon>
        <taxon>Caulobacterales</taxon>
        <taxon>Caulobacteraceae</taxon>
        <taxon>Brevundimonas</taxon>
    </lineage>
</organism>
<evidence type="ECO:0008006" key="4">
    <source>
        <dbReference type="Google" id="ProtNLM"/>
    </source>
</evidence>
<gene>
    <name evidence="2" type="ORF">GCM10009422_17570</name>
</gene>
<keyword evidence="1" id="KW-1133">Transmembrane helix</keyword>
<evidence type="ECO:0000313" key="3">
    <source>
        <dbReference type="Proteomes" id="UP001501352"/>
    </source>
</evidence>
<feature type="transmembrane region" description="Helical" evidence="1">
    <location>
        <begin position="198"/>
        <end position="216"/>
    </location>
</feature>
<evidence type="ECO:0000313" key="2">
    <source>
        <dbReference type="EMBL" id="GAA0622129.1"/>
    </source>
</evidence>
<name>A0ABN1GWT7_9CAUL</name>
<accession>A0ABN1GWT7</accession>
<evidence type="ECO:0000256" key="1">
    <source>
        <dbReference type="SAM" id="Phobius"/>
    </source>
</evidence>
<protein>
    <recommendedName>
        <fullName evidence="4">SMODS and SLOG-associating 2TM effector domain-containing protein</fullName>
    </recommendedName>
</protein>